<protein>
    <recommendedName>
        <fullName evidence="3">DUF2064 domain-containing protein</fullName>
    </recommendedName>
</protein>
<dbReference type="RefSeq" id="WP_059056970.1">
    <property type="nucleotide sequence ID" value="NZ_CEML01000001.1"/>
</dbReference>
<reference evidence="2" key="1">
    <citation type="journal article" date="2016" name="Environ. Microbiol.">
        <title>The complete genome of a viable archaeum isolated from 123-million-year-old rock salt.</title>
        <authorList>
            <person name="Jaakkola S.T."/>
            <person name="Pfeiffer F."/>
            <person name="Ravantti J.J."/>
            <person name="Guo Q."/>
            <person name="Liu Y."/>
            <person name="Chen X."/>
            <person name="Ma H."/>
            <person name="Yang C."/>
            <person name="Oksanen H.M."/>
            <person name="Bamford D.H."/>
        </authorList>
    </citation>
    <scope>NUCLEOTIDE SEQUENCE</scope>
    <source>
        <strain evidence="2">JI20-1</strain>
    </source>
</reference>
<evidence type="ECO:0008006" key="3">
    <source>
        <dbReference type="Google" id="ProtNLM"/>
    </source>
</evidence>
<dbReference type="Proteomes" id="UP000066737">
    <property type="component" value="Chromosome I"/>
</dbReference>
<proteinExistence type="predicted"/>
<dbReference type="InterPro" id="IPR018641">
    <property type="entry name" value="Trfase_1_rSAM/seldom-assoc"/>
</dbReference>
<dbReference type="Gene3D" id="3.90.550.10">
    <property type="entry name" value="Spore Coat Polysaccharide Biosynthesis Protein SpsA, Chain A"/>
    <property type="match status" value="1"/>
</dbReference>
<dbReference type="InterPro" id="IPR029044">
    <property type="entry name" value="Nucleotide-diphossugar_trans"/>
</dbReference>
<dbReference type="PANTHER" id="PTHR36529">
    <property type="entry name" value="SLL1095 PROTEIN"/>
    <property type="match status" value="1"/>
</dbReference>
<accession>A0A0U5CYL5</accession>
<evidence type="ECO:0000313" key="1">
    <source>
        <dbReference type="EMBL" id="CQH57419.1"/>
    </source>
</evidence>
<dbReference type="STRING" id="1407499.HHUB_2533"/>
<dbReference type="KEGG" id="hhb:Hhub_2533"/>
<keyword evidence="2" id="KW-1185">Reference proteome</keyword>
<name>A0A0U5CYL5_9EURY</name>
<dbReference type="OrthoDB" id="168607at2157"/>
<organism evidence="1 2">
    <name type="scientific">Halobacterium hubeiense</name>
    <dbReference type="NCBI Taxonomy" id="1407499"/>
    <lineage>
        <taxon>Archaea</taxon>
        <taxon>Methanobacteriati</taxon>
        <taxon>Methanobacteriota</taxon>
        <taxon>Stenosarchaea group</taxon>
        <taxon>Halobacteria</taxon>
        <taxon>Halobacteriales</taxon>
        <taxon>Halobacteriaceae</taxon>
        <taxon>Halobacterium</taxon>
    </lineage>
</organism>
<sequence>MTVVAVPVDPPREGLVLPELAATSPLSEREAVSLYEAMAADAFRAVTDSGGDLLVNYRPDDLLPDEHVPEGADAEREVRDFVEDVLDEDEAADARVEVQVGSSKHARVGNTVTHLLDAEDVASVAVLEPDAPLVARKHVDSAALKLRRNPVVVGPSRGGSLYFAGFREPIDFEGAWDAPEIENVTARAVDAGHDIDFLHEQTRVCTGDDLVSLVTELRARRAAGRVVPAFTTAYVEDLGLRVEEEDGERVLVRE</sequence>
<dbReference type="GeneID" id="26659169"/>
<evidence type="ECO:0000313" key="2">
    <source>
        <dbReference type="Proteomes" id="UP000066737"/>
    </source>
</evidence>
<dbReference type="EMBL" id="LN831302">
    <property type="protein sequence ID" value="CQH57419.1"/>
    <property type="molecule type" value="Genomic_DNA"/>
</dbReference>
<dbReference type="PANTHER" id="PTHR36529:SF1">
    <property type="entry name" value="GLYCOSYLTRANSFERASE"/>
    <property type="match status" value="1"/>
</dbReference>
<dbReference type="AlphaFoldDB" id="A0A0U5CYL5"/>
<gene>
    <name evidence="1" type="ORF">HHUB_2533</name>
</gene>